<dbReference type="Gene3D" id="2.60.120.620">
    <property type="entry name" value="q2cbj1_9rhob like domain"/>
    <property type="match status" value="1"/>
</dbReference>
<name>A0ABW8ZVF9_9BURK</name>
<evidence type="ECO:0000313" key="1">
    <source>
        <dbReference type="EMBL" id="MFL9886318.1"/>
    </source>
</evidence>
<keyword evidence="2" id="KW-1185">Reference proteome</keyword>
<dbReference type="Pfam" id="PF09859">
    <property type="entry name" value="Oxygenase-NA"/>
    <property type="match status" value="1"/>
</dbReference>
<accession>A0ABW8ZVF9</accession>
<evidence type="ECO:0000313" key="2">
    <source>
        <dbReference type="Proteomes" id="UP001629249"/>
    </source>
</evidence>
<gene>
    <name evidence="1" type="ORF">PQR66_24975</name>
</gene>
<dbReference type="EMBL" id="JAQQFN010000020">
    <property type="protein sequence ID" value="MFL9886318.1"/>
    <property type="molecule type" value="Genomic_DNA"/>
</dbReference>
<dbReference type="Proteomes" id="UP001629249">
    <property type="component" value="Unassembled WGS sequence"/>
</dbReference>
<dbReference type="InterPro" id="IPR018655">
    <property type="entry name" value="DUF2086"/>
</dbReference>
<dbReference type="RefSeq" id="WP_408329980.1">
    <property type="nucleotide sequence ID" value="NZ_JAQQFH010000013.1"/>
</dbReference>
<reference evidence="1 2" key="1">
    <citation type="journal article" date="2024" name="Chem. Sci.">
        <title>Discovery of megapolipeptins by genome mining of a Burkholderiales bacteria collection.</title>
        <authorList>
            <person name="Paulo B.S."/>
            <person name="Recchia M.J.J."/>
            <person name="Lee S."/>
            <person name="Fergusson C.H."/>
            <person name="Romanowski S.B."/>
            <person name="Hernandez A."/>
            <person name="Krull N."/>
            <person name="Liu D.Y."/>
            <person name="Cavanagh H."/>
            <person name="Bos A."/>
            <person name="Gray C.A."/>
            <person name="Murphy B.T."/>
            <person name="Linington R.G."/>
            <person name="Eustaquio A.S."/>
        </authorList>
    </citation>
    <scope>NUCLEOTIDE SEQUENCE [LARGE SCALE GENOMIC DNA]</scope>
    <source>
        <strain evidence="1 2">RL16-012-BIC-B</strain>
    </source>
</reference>
<comment type="caution">
    <text evidence="1">The sequence shown here is derived from an EMBL/GenBank/DDBJ whole genome shotgun (WGS) entry which is preliminary data.</text>
</comment>
<sequence>MNTVAKNPRSPALELDFGFEPKLKHADAPGSGIATGPLAQRVDAFDWFDLEEELNGYGCAMLPRLLSAQECDALAALYPRDDLYRSRVVMARHGFGRGEYKYFAYPLPHPVAELRAALYPRLAPVANRWNEVMGIDVRYPAAHDEFIERCHAAGQMRPTPLILQYATDDYNCLHQDLYGEHVFPLQVAILLSEPGKDFTGGEFVMTEQRPRMQSRTEVVPLGKGDAVVFAVHHRPVQGTRGVYRVNLRHGVSRLRSGHRHTLGVIFHDAT</sequence>
<protein>
    <submittedName>
        <fullName evidence="1">2OG-Fe(II) oxygenase</fullName>
    </submittedName>
</protein>
<organism evidence="1 2">
    <name type="scientific">Paraburkholderia agricolaris</name>
    <dbReference type="NCBI Taxonomy" id="2152888"/>
    <lineage>
        <taxon>Bacteria</taxon>
        <taxon>Pseudomonadati</taxon>
        <taxon>Pseudomonadota</taxon>
        <taxon>Betaproteobacteria</taxon>
        <taxon>Burkholderiales</taxon>
        <taxon>Burkholderiaceae</taxon>
        <taxon>Paraburkholderia</taxon>
    </lineage>
</organism>
<proteinExistence type="predicted"/>